<reference evidence="3 4" key="1">
    <citation type="journal article" date="2016" name="J. Microbiol.">
        <title>Dankookia rubra gen. nov., sp. nov., an alphaproteobacterium isolated from sediment of a shallow stream.</title>
        <authorList>
            <person name="Kim W.H."/>
            <person name="Kim D.H."/>
            <person name="Kang K."/>
            <person name="Ahn T.Y."/>
        </authorList>
    </citation>
    <scope>NUCLEOTIDE SEQUENCE [LARGE SCALE GENOMIC DNA]</scope>
    <source>
        <strain evidence="3 4">JCM30602</strain>
    </source>
</reference>
<dbReference type="RefSeq" id="WP_133291358.1">
    <property type="nucleotide sequence ID" value="NZ_SMSJ01000052.1"/>
</dbReference>
<dbReference type="SUPFAM" id="SSF103481">
    <property type="entry name" value="Multidrug resistance efflux transporter EmrE"/>
    <property type="match status" value="2"/>
</dbReference>
<gene>
    <name evidence="3" type="ORF">E2C06_25275</name>
</gene>
<keyword evidence="1" id="KW-0472">Membrane</keyword>
<name>A0A4V3A9M6_9PROT</name>
<proteinExistence type="predicted"/>
<dbReference type="PANTHER" id="PTHR22911:SF103">
    <property type="entry name" value="BLR2811 PROTEIN"/>
    <property type="match status" value="1"/>
</dbReference>
<dbReference type="AlphaFoldDB" id="A0A4V3A9M6"/>
<feature type="transmembrane region" description="Helical" evidence="1">
    <location>
        <begin position="262"/>
        <end position="279"/>
    </location>
</feature>
<feature type="transmembrane region" description="Helical" evidence="1">
    <location>
        <begin position="206"/>
        <end position="229"/>
    </location>
</feature>
<feature type="transmembrane region" description="Helical" evidence="1">
    <location>
        <begin position="32"/>
        <end position="53"/>
    </location>
</feature>
<feature type="domain" description="EamA" evidence="2">
    <location>
        <begin position="3"/>
        <end position="140"/>
    </location>
</feature>
<sequence length="283" mass="29112">MTSAILFALLCNLLYAVGYALAKLLSGSLDPLEITFLRSALVLVAAMGVTGARPGTGAAWRHALAPPRAWDQRLAALALIASTTISVFGYALLPVTEASALGFTGPIILTACGALLLRERVDGRRWAALGCGFAGMVVMLRPGGGLFAVTSLVPVAAALAYALYQVLVRRLRGVASANDALVQGALCGTLLLALPALVAWRMPSVPVLALVVVFTAVQTAALAALAAAVRRAEVSAIAPWHYSRLVFALAMDALLFGRVPPVEALAGAALIAAGGLVLLRRPG</sequence>
<organism evidence="3 4">
    <name type="scientific">Dankookia rubra</name>
    <dbReference type="NCBI Taxonomy" id="1442381"/>
    <lineage>
        <taxon>Bacteria</taxon>
        <taxon>Pseudomonadati</taxon>
        <taxon>Pseudomonadota</taxon>
        <taxon>Alphaproteobacteria</taxon>
        <taxon>Acetobacterales</taxon>
        <taxon>Roseomonadaceae</taxon>
        <taxon>Dankookia</taxon>
    </lineage>
</organism>
<evidence type="ECO:0000313" key="3">
    <source>
        <dbReference type="EMBL" id="TDH59815.1"/>
    </source>
</evidence>
<keyword evidence="1" id="KW-1133">Transmembrane helix</keyword>
<keyword evidence="4" id="KW-1185">Reference proteome</keyword>
<dbReference type="Pfam" id="PF00892">
    <property type="entry name" value="EamA"/>
    <property type="match status" value="1"/>
</dbReference>
<dbReference type="InterPro" id="IPR037185">
    <property type="entry name" value="EmrE-like"/>
</dbReference>
<dbReference type="InterPro" id="IPR000620">
    <property type="entry name" value="EamA_dom"/>
</dbReference>
<accession>A0A4V3A9M6</accession>
<evidence type="ECO:0000259" key="2">
    <source>
        <dbReference type="Pfam" id="PF00892"/>
    </source>
</evidence>
<keyword evidence="1" id="KW-0812">Transmembrane</keyword>
<dbReference type="GO" id="GO:0016020">
    <property type="term" value="C:membrane"/>
    <property type="evidence" value="ECO:0007669"/>
    <property type="project" value="InterPro"/>
</dbReference>
<feature type="transmembrane region" description="Helical" evidence="1">
    <location>
        <begin position="74"/>
        <end position="93"/>
    </location>
</feature>
<evidence type="ECO:0000256" key="1">
    <source>
        <dbReference type="SAM" id="Phobius"/>
    </source>
</evidence>
<dbReference type="Proteomes" id="UP000295096">
    <property type="component" value="Unassembled WGS sequence"/>
</dbReference>
<dbReference type="EMBL" id="SMSJ01000052">
    <property type="protein sequence ID" value="TDH59815.1"/>
    <property type="molecule type" value="Genomic_DNA"/>
</dbReference>
<dbReference type="OrthoDB" id="9812899at2"/>
<feature type="transmembrane region" description="Helical" evidence="1">
    <location>
        <begin position="146"/>
        <end position="168"/>
    </location>
</feature>
<feature type="transmembrane region" description="Helical" evidence="1">
    <location>
        <begin position="180"/>
        <end position="200"/>
    </location>
</feature>
<comment type="caution">
    <text evidence="3">The sequence shown here is derived from an EMBL/GenBank/DDBJ whole genome shotgun (WGS) entry which is preliminary data.</text>
</comment>
<feature type="transmembrane region" description="Helical" evidence="1">
    <location>
        <begin position="99"/>
        <end position="117"/>
    </location>
</feature>
<dbReference type="PANTHER" id="PTHR22911">
    <property type="entry name" value="ACYL-MALONYL CONDENSING ENZYME-RELATED"/>
    <property type="match status" value="1"/>
</dbReference>
<protein>
    <submittedName>
        <fullName evidence="3">EamA family transporter</fullName>
    </submittedName>
</protein>
<evidence type="ECO:0000313" key="4">
    <source>
        <dbReference type="Proteomes" id="UP000295096"/>
    </source>
</evidence>